<sequence length="110" mass="12430">MSAQKLEVFNRKIVTLGNRRGIVAQEPPPMPTIKSYARLSDDDGRPRHKHRGIALRALKDLIPEPPDIAPGARDVKIRQPPDPKSPPRRLHERITGNPFGVDNEMEMQMP</sequence>
<dbReference type="AlphaFoldDB" id="X1UR39"/>
<dbReference type="EMBL" id="BARW01016213">
    <property type="protein sequence ID" value="GAJ02356.1"/>
    <property type="molecule type" value="Genomic_DNA"/>
</dbReference>
<feature type="non-terminal residue" evidence="2">
    <location>
        <position position="110"/>
    </location>
</feature>
<feature type="region of interest" description="Disordered" evidence="1">
    <location>
        <begin position="62"/>
        <end position="110"/>
    </location>
</feature>
<evidence type="ECO:0000313" key="2">
    <source>
        <dbReference type="EMBL" id="GAJ02356.1"/>
    </source>
</evidence>
<name>X1UR39_9ZZZZ</name>
<organism evidence="2">
    <name type="scientific">marine sediment metagenome</name>
    <dbReference type="NCBI Taxonomy" id="412755"/>
    <lineage>
        <taxon>unclassified sequences</taxon>
        <taxon>metagenomes</taxon>
        <taxon>ecological metagenomes</taxon>
    </lineage>
</organism>
<accession>X1UR39</accession>
<evidence type="ECO:0000256" key="1">
    <source>
        <dbReference type="SAM" id="MobiDB-lite"/>
    </source>
</evidence>
<comment type="caution">
    <text evidence="2">The sequence shown here is derived from an EMBL/GenBank/DDBJ whole genome shotgun (WGS) entry which is preliminary data.</text>
</comment>
<proteinExistence type="predicted"/>
<gene>
    <name evidence="2" type="ORF">S12H4_28282</name>
</gene>
<protein>
    <submittedName>
        <fullName evidence="2">Uncharacterized protein</fullName>
    </submittedName>
</protein>
<reference evidence="2" key="1">
    <citation type="journal article" date="2014" name="Front. Microbiol.">
        <title>High frequency of phylogenetically diverse reductive dehalogenase-homologous genes in deep subseafloor sedimentary metagenomes.</title>
        <authorList>
            <person name="Kawai M."/>
            <person name="Futagami T."/>
            <person name="Toyoda A."/>
            <person name="Takaki Y."/>
            <person name="Nishi S."/>
            <person name="Hori S."/>
            <person name="Arai W."/>
            <person name="Tsubouchi T."/>
            <person name="Morono Y."/>
            <person name="Uchiyama I."/>
            <person name="Ito T."/>
            <person name="Fujiyama A."/>
            <person name="Inagaki F."/>
            <person name="Takami H."/>
        </authorList>
    </citation>
    <scope>NUCLEOTIDE SEQUENCE</scope>
    <source>
        <strain evidence="2">Expedition CK06-06</strain>
    </source>
</reference>